<dbReference type="AlphaFoldDB" id="A0A381SW26"/>
<gene>
    <name evidence="3" type="ORF">METZ01_LOCUS59471</name>
</gene>
<accession>A0A381SW26</accession>
<organism evidence="3">
    <name type="scientific">marine metagenome</name>
    <dbReference type="NCBI Taxonomy" id="408172"/>
    <lineage>
        <taxon>unclassified sequences</taxon>
        <taxon>metagenomes</taxon>
        <taxon>ecological metagenomes</taxon>
    </lineage>
</organism>
<protein>
    <recommendedName>
        <fullName evidence="4">CDP-alcohol phosphatidyltransferase C-terminal domain-containing protein</fullName>
    </recommendedName>
</protein>
<feature type="compositionally biased region" description="Basic and acidic residues" evidence="1">
    <location>
        <begin position="209"/>
        <end position="219"/>
    </location>
</feature>
<feature type="transmembrane region" description="Helical" evidence="2">
    <location>
        <begin position="152"/>
        <end position="178"/>
    </location>
</feature>
<dbReference type="EMBL" id="UINC01003472">
    <property type="protein sequence ID" value="SVA06617.1"/>
    <property type="molecule type" value="Genomic_DNA"/>
</dbReference>
<evidence type="ECO:0008006" key="4">
    <source>
        <dbReference type="Google" id="ProtNLM"/>
    </source>
</evidence>
<reference evidence="3" key="1">
    <citation type="submission" date="2018-05" db="EMBL/GenBank/DDBJ databases">
        <authorList>
            <person name="Lanie J.A."/>
            <person name="Ng W.-L."/>
            <person name="Kazmierczak K.M."/>
            <person name="Andrzejewski T.M."/>
            <person name="Davidsen T.M."/>
            <person name="Wayne K.J."/>
            <person name="Tettelin H."/>
            <person name="Glass J.I."/>
            <person name="Rusch D."/>
            <person name="Podicherti R."/>
            <person name="Tsui H.-C.T."/>
            <person name="Winkler M.E."/>
        </authorList>
    </citation>
    <scope>NUCLEOTIDE SEQUENCE</scope>
</reference>
<feature type="compositionally biased region" description="Basic residues" evidence="1">
    <location>
        <begin position="220"/>
        <end position="230"/>
    </location>
</feature>
<keyword evidence="2" id="KW-0472">Membrane</keyword>
<dbReference type="InterPro" id="IPR043130">
    <property type="entry name" value="CDP-OH_PTrfase_TM_dom"/>
</dbReference>
<evidence type="ECO:0000313" key="3">
    <source>
        <dbReference type="EMBL" id="SVA06617.1"/>
    </source>
</evidence>
<name>A0A381SW26_9ZZZZ</name>
<keyword evidence="2" id="KW-0812">Transmembrane</keyword>
<feature type="transmembrane region" description="Helical" evidence="2">
    <location>
        <begin position="114"/>
        <end position="132"/>
    </location>
</feature>
<dbReference type="Gene3D" id="1.20.120.1760">
    <property type="match status" value="1"/>
</dbReference>
<keyword evidence="2" id="KW-1133">Transmembrane helix</keyword>
<feature type="region of interest" description="Disordered" evidence="1">
    <location>
        <begin position="204"/>
        <end position="230"/>
    </location>
</feature>
<proteinExistence type="predicted"/>
<evidence type="ECO:0000256" key="1">
    <source>
        <dbReference type="SAM" id="MobiDB-lite"/>
    </source>
</evidence>
<sequence length="230" mass="25089">MLDGNWRAAVDRGLTPIGRSLRRTGISADAVTTTGIVMASAAAVSIGLGYLRFGLLFLVLTGIPDALDGAVAKASGTSSKRGAFFDSVSDRITDALLFGGIAWHFAGTEPGSTMMLPVAVMAAAMLVSYMRAKAESLGFDAKGGLMERAERFIVLGVGLLFAEVLIPVLWLMLVLTLVTAVQRFVKVWRQAGLEREAPYRRRAERRRQLRTDRRAERRARLAARRSRLDH</sequence>
<dbReference type="Pfam" id="PF01066">
    <property type="entry name" value="CDP-OH_P_transf"/>
    <property type="match status" value="1"/>
</dbReference>
<evidence type="ECO:0000256" key="2">
    <source>
        <dbReference type="SAM" id="Phobius"/>
    </source>
</evidence>
<dbReference type="GO" id="GO:0016020">
    <property type="term" value="C:membrane"/>
    <property type="evidence" value="ECO:0007669"/>
    <property type="project" value="InterPro"/>
</dbReference>
<dbReference type="GO" id="GO:0016780">
    <property type="term" value="F:phosphotransferase activity, for other substituted phosphate groups"/>
    <property type="evidence" value="ECO:0007669"/>
    <property type="project" value="InterPro"/>
</dbReference>
<dbReference type="GO" id="GO:0008654">
    <property type="term" value="P:phospholipid biosynthetic process"/>
    <property type="evidence" value="ECO:0007669"/>
    <property type="project" value="InterPro"/>
</dbReference>
<dbReference type="InterPro" id="IPR000462">
    <property type="entry name" value="CDP-OH_P_trans"/>
</dbReference>